<name>A0AAW1NHA3_POPJA</name>
<dbReference type="Proteomes" id="UP001458880">
    <property type="component" value="Unassembled WGS sequence"/>
</dbReference>
<dbReference type="EMBL" id="JASPKY010000001">
    <property type="protein sequence ID" value="KAK9759273.1"/>
    <property type="molecule type" value="Genomic_DNA"/>
</dbReference>
<protein>
    <submittedName>
        <fullName evidence="1">Uncharacterized protein</fullName>
    </submittedName>
</protein>
<evidence type="ECO:0000313" key="1">
    <source>
        <dbReference type="EMBL" id="KAK9759273.1"/>
    </source>
</evidence>
<proteinExistence type="predicted"/>
<gene>
    <name evidence="1" type="ORF">QE152_g177</name>
</gene>
<organism evidence="1 2">
    <name type="scientific">Popillia japonica</name>
    <name type="common">Japanese beetle</name>
    <dbReference type="NCBI Taxonomy" id="7064"/>
    <lineage>
        <taxon>Eukaryota</taxon>
        <taxon>Metazoa</taxon>
        <taxon>Ecdysozoa</taxon>
        <taxon>Arthropoda</taxon>
        <taxon>Hexapoda</taxon>
        <taxon>Insecta</taxon>
        <taxon>Pterygota</taxon>
        <taxon>Neoptera</taxon>
        <taxon>Endopterygota</taxon>
        <taxon>Coleoptera</taxon>
        <taxon>Polyphaga</taxon>
        <taxon>Scarabaeiformia</taxon>
        <taxon>Scarabaeidae</taxon>
        <taxon>Rutelinae</taxon>
        <taxon>Popillia</taxon>
    </lineage>
</organism>
<accession>A0AAW1NHA3</accession>
<reference evidence="1 2" key="1">
    <citation type="journal article" date="2024" name="BMC Genomics">
        <title>De novo assembly and annotation of Popillia japonica's genome with initial clues to its potential as an invasive pest.</title>
        <authorList>
            <person name="Cucini C."/>
            <person name="Boschi S."/>
            <person name="Funari R."/>
            <person name="Cardaioli E."/>
            <person name="Iannotti N."/>
            <person name="Marturano G."/>
            <person name="Paoli F."/>
            <person name="Bruttini M."/>
            <person name="Carapelli A."/>
            <person name="Frati F."/>
            <person name="Nardi F."/>
        </authorList>
    </citation>
    <scope>NUCLEOTIDE SEQUENCE [LARGE SCALE GENOMIC DNA]</scope>
    <source>
        <strain evidence="1">DMR45628</strain>
    </source>
</reference>
<comment type="caution">
    <text evidence="1">The sequence shown here is derived from an EMBL/GenBank/DDBJ whole genome shotgun (WGS) entry which is preliminary data.</text>
</comment>
<dbReference type="AlphaFoldDB" id="A0AAW1NHA3"/>
<keyword evidence="2" id="KW-1185">Reference proteome</keyword>
<sequence length="101" mass="11675">MALKDCNWFRSSTSDEDRHIKPKHRLELEDVNGFEIVSVETGSGRLEQWPTKDWLEKIVNGLEIVPVKRSVKVESEIVPVKRSVKVESHLGIQSFKDLNIY</sequence>
<evidence type="ECO:0000313" key="2">
    <source>
        <dbReference type="Proteomes" id="UP001458880"/>
    </source>
</evidence>